<evidence type="ECO:0000256" key="2">
    <source>
        <dbReference type="SAM" id="Phobius"/>
    </source>
</evidence>
<evidence type="ECO:0000256" key="1">
    <source>
        <dbReference type="SAM" id="MobiDB-lite"/>
    </source>
</evidence>
<sequence length="480" mass="49410">MSRASRPGHPRPTAVIAIAPDERSAEIVIEGQRQVVTGSVPKETRRAALDVATGYAARIGQPVLIDARDSNGYWNLVATPDGVVQAADRIPPTSAPAPAAAQPPVPTGRSDRGRRGLLIAGAAVLAVVLLGGAGITVWNLLPGDDPAAQTTTTEAQVLGHPAPPGYADTVEFAEALAPGSQPGVSRDGELLAFMGPDERLTLFDASGERLWSAALPAAAAEFLGPPRFVDYDGARAVVMETTGTLWFWPVEGGEHTSITLPEDASTQYVGSSALVRSGDDALVPTGGELEPVEVDGGAAPMLAEGTEVLTAVRTGAWTWVDTAGEATEVSAVRPDNAGDMDSVVTALREYVVIRWEPLRGEGAVLAFHDSRDGTVVGAAEIDPDDLEDVRHRSGPIGTGIVSYGPVVLDPETGGTAVVPGFEPQMAVGSTVFGQLGGASAAVDAAGEVRRPDPASAQPAGLLGANAIVVHEDHLYAIPSQ</sequence>
<keyword evidence="2" id="KW-0472">Membrane</keyword>
<dbReference type="AlphaFoldDB" id="A0A1M6PMB3"/>
<organism evidence="3 4">
    <name type="scientific">Nocardiopsis flavescens</name>
    <dbReference type="NCBI Taxonomy" id="758803"/>
    <lineage>
        <taxon>Bacteria</taxon>
        <taxon>Bacillati</taxon>
        <taxon>Actinomycetota</taxon>
        <taxon>Actinomycetes</taxon>
        <taxon>Streptosporangiales</taxon>
        <taxon>Nocardiopsidaceae</taxon>
        <taxon>Nocardiopsis</taxon>
    </lineage>
</organism>
<protein>
    <submittedName>
        <fullName evidence="3">Uncharacterized protein</fullName>
    </submittedName>
</protein>
<reference evidence="3 4" key="1">
    <citation type="submission" date="2016-11" db="EMBL/GenBank/DDBJ databases">
        <authorList>
            <person name="Jaros S."/>
            <person name="Januszkiewicz K."/>
            <person name="Wedrychowicz H."/>
        </authorList>
    </citation>
    <scope>NUCLEOTIDE SEQUENCE [LARGE SCALE GENOMIC DNA]</scope>
    <source>
        <strain evidence="3 4">CGMCC 4.5723</strain>
    </source>
</reference>
<dbReference type="SUPFAM" id="SSF50998">
    <property type="entry name" value="Quinoprotein alcohol dehydrogenase-like"/>
    <property type="match status" value="1"/>
</dbReference>
<feature type="region of interest" description="Disordered" evidence="1">
    <location>
        <begin position="89"/>
        <end position="110"/>
    </location>
</feature>
<evidence type="ECO:0000313" key="4">
    <source>
        <dbReference type="Proteomes" id="UP000184452"/>
    </source>
</evidence>
<keyword evidence="4" id="KW-1185">Reference proteome</keyword>
<feature type="transmembrane region" description="Helical" evidence="2">
    <location>
        <begin position="117"/>
        <end position="141"/>
    </location>
</feature>
<proteinExistence type="predicted"/>
<dbReference type="RefSeq" id="WP_073381025.1">
    <property type="nucleotide sequence ID" value="NZ_FQZK01000013.1"/>
</dbReference>
<keyword evidence="2" id="KW-1133">Transmembrane helix</keyword>
<keyword evidence="2" id="KW-0812">Transmembrane</keyword>
<accession>A0A1M6PMB3</accession>
<name>A0A1M6PMB3_9ACTN</name>
<dbReference type="Proteomes" id="UP000184452">
    <property type="component" value="Unassembled WGS sequence"/>
</dbReference>
<dbReference type="InterPro" id="IPR011047">
    <property type="entry name" value="Quinoprotein_ADH-like_sf"/>
</dbReference>
<evidence type="ECO:0000313" key="3">
    <source>
        <dbReference type="EMBL" id="SHK09017.1"/>
    </source>
</evidence>
<dbReference type="OrthoDB" id="4350051at2"/>
<dbReference type="EMBL" id="FQZK01000013">
    <property type="protein sequence ID" value="SHK09017.1"/>
    <property type="molecule type" value="Genomic_DNA"/>
</dbReference>
<gene>
    <name evidence="3" type="ORF">SAMN05421803_113138</name>
</gene>